<protein>
    <submittedName>
        <fullName evidence="2">Uncharacterized protein</fullName>
    </submittedName>
</protein>
<keyword evidence="3" id="KW-1185">Reference proteome</keyword>
<evidence type="ECO:0000313" key="3">
    <source>
        <dbReference type="Proteomes" id="UP000246991"/>
    </source>
</evidence>
<feature type="compositionally biased region" description="Low complexity" evidence="1">
    <location>
        <begin position="15"/>
        <end position="24"/>
    </location>
</feature>
<dbReference type="OrthoDB" id="5598843at2759"/>
<dbReference type="Proteomes" id="UP000246991">
    <property type="component" value="Unassembled WGS sequence"/>
</dbReference>
<organism evidence="2 3">
    <name type="scientific">Tuber magnatum</name>
    <name type="common">white Piedmont truffle</name>
    <dbReference type="NCBI Taxonomy" id="42249"/>
    <lineage>
        <taxon>Eukaryota</taxon>
        <taxon>Fungi</taxon>
        <taxon>Dikarya</taxon>
        <taxon>Ascomycota</taxon>
        <taxon>Pezizomycotina</taxon>
        <taxon>Pezizomycetes</taxon>
        <taxon>Pezizales</taxon>
        <taxon>Tuberaceae</taxon>
        <taxon>Tuber</taxon>
    </lineage>
</organism>
<feature type="region of interest" description="Disordered" evidence="1">
    <location>
        <begin position="1"/>
        <end position="62"/>
    </location>
</feature>
<name>A0A317SVF4_9PEZI</name>
<evidence type="ECO:0000256" key="1">
    <source>
        <dbReference type="SAM" id="MobiDB-lite"/>
    </source>
</evidence>
<gene>
    <name evidence="2" type="ORF">C7212DRAFT_316908</name>
</gene>
<accession>A0A317SVF4</accession>
<reference evidence="2 3" key="1">
    <citation type="submission" date="2018-03" db="EMBL/GenBank/DDBJ databases">
        <title>Genomes of Pezizomycetes fungi and the evolution of truffles.</title>
        <authorList>
            <person name="Murat C."/>
            <person name="Payen T."/>
            <person name="Noel B."/>
            <person name="Kuo A."/>
            <person name="Martin F.M."/>
        </authorList>
    </citation>
    <scope>NUCLEOTIDE SEQUENCE [LARGE SCALE GENOMIC DNA]</scope>
    <source>
        <strain evidence="2">091103-1</strain>
    </source>
</reference>
<evidence type="ECO:0000313" key="2">
    <source>
        <dbReference type="EMBL" id="PWW77101.1"/>
    </source>
</evidence>
<feature type="compositionally biased region" description="Basic and acidic residues" evidence="1">
    <location>
        <begin position="1"/>
        <end position="10"/>
    </location>
</feature>
<comment type="caution">
    <text evidence="2">The sequence shown here is derived from an EMBL/GenBank/DDBJ whole genome shotgun (WGS) entry which is preliminary data.</text>
</comment>
<proteinExistence type="predicted"/>
<dbReference type="EMBL" id="PYWC01000027">
    <property type="protein sequence ID" value="PWW77101.1"/>
    <property type="molecule type" value="Genomic_DNA"/>
</dbReference>
<feature type="compositionally biased region" description="Low complexity" evidence="1">
    <location>
        <begin position="31"/>
        <end position="53"/>
    </location>
</feature>
<sequence length="147" mass="15982">MNTGGEEQRWRHPRTQQQSTQQRSQGGGGQRRNVGGNSGSNGSNAWQSSSQQQMPPVYTEAHVPVRGFNGKEVEDFLSRAYEKEVLAAKQSGDQGQKPIIYKSDKGWSTPKSGGAWGSRPNAMASGSNFVSQLRRGQTALQQSSGKE</sequence>
<feature type="region of interest" description="Disordered" evidence="1">
    <location>
        <begin position="88"/>
        <end position="125"/>
    </location>
</feature>
<dbReference type="AlphaFoldDB" id="A0A317SVF4"/>
<dbReference type="STRING" id="42249.A0A317SVF4"/>